<feature type="compositionally biased region" description="Polar residues" evidence="1">
    <location>
        <begin position="1"/>
        <end position="11"/>
    </location>
</feature>
<evidence type="ECO:0000256" key="1">
    <source>
        <dbReference type="SAM" id="MobiDB-lite"/>
    </source>
</evidence>
<dbReference type="AlphaFoldDB" id="A0A2P5Z0H5"/>
<evidence type="ECO:0000313" key="3">
    <source>
        <dbReference type="EMBL" id="PPU80814.1"/>
    </source>
</evidence>
<proteinExistence type="predicted"/>
<keyword evidence="2" id="KW-0812">Transmembrane</keyword>
<gene>
    <name evidence="3" type="ORF">XsacCFBP4641_17005</name>
</gene>
<name>A0A2P5Z0H5_9XANT</name>
<dbReference type="RefSeq" id="WP_010340054.1">
    <property type="nucleotide sequence ID" value="NZ_JAQFWU010000020.1"/>
</dbReference>
<reference evidence="3 4" key="1">
    <citation type="submission" date="2016-08" db="EMBL/GenBank/DDBJ databases">
        <authorList>
            <person name="Seilhamer J.J."/>
        </authorList>
    </citation>
    <scope>NUCLEOTIDE SEQUENCE [LARGE SCALE GENOMIC DNA]</scope>
    <source>
        <strain evidence="3 4">CFBP4641</strain>
    </source>
</reference>
<sequence length="189" mass="20818">MTEQGSFNPYQAPSVASPSSLPPPLPGETLWRAGGELVCLRDAPFPPHCVKCGAALQADELKQRTFYWHASGWYVLLLVNIVVYAVAALVARKRSSHMLGMCATHRRRRNRFMLLTAGAFLVGPLLGFAVGGDLGAGLGVVAFLTMLIWGMVGARILVPRRIDQRYARYKGLAPAFLERLPMLPPYLRR</sequence>
<dbReference type="OrthoDB" id="187787at2"/>
<feature type="transmembrane region" description="Helical" evidence="2">
    <location>
        <begin position="71"/>
        <end position="91"/>
    </location>
</feature>
<dbReference type="EMBL" id="MDEK01000017">
    <property type="protein sequence ID" value="PPU80814.1"/>
    <property type="molecule type" value="Genomic_DNA"/>
</dbReference>
<comment type="caution">
    <text evidence="3">The sequence shown here is derived from an EMBL/GenBank/DDBJ whole genome shotgun (WGS) entry which is preliminary data.</text>
</comment>
<keyword evidence="2" id="KW-1133">Transmembrane helix</keyword>
<feature type="transmembrane region" description="Helical" evidence="2">
    <location>
        <begin position="112"/>
        <end position="130"/>
    </location>
</feature>
<dbReference type="Proteomes" id="UP000247346">
    <property type="component" value="Unassembled WGS sequence"/>
</dbReference>
<evidence type="ECO:0000256" key="2">
    <source>
        <dbReference type="SAM" id="Phobius"/>
    </source>
</evidence>
<protein>
    <submittedName>
        <fullName evidence="3">Uncharacterized protein</fullName>
    </submittedName>
</protein>
<keyword evidence="2" id="KW-0472">Membrane</keyword>
<evidence type="ECO:0000313" key="4">
    <source>
        <dbReference type="Proteomes" id="UP000247346"/>
    </source>
</evidence>
<feature type="region of interest" description="Disordered" evidence="1">
    <location>
        <begin position="1"/>
        <end position="23"/>
    </location>
</feature>
<accession>A0A2P5Z0H5</accession>
<organism evidence="3 4">
    <name type="scientific">Xanthomonas sacchari</name>
    <dbReference type="NCBI Taxonomy" id="56458"/>
    <lineage>
        <taxon>Bacteria</taxon>
        <taxon>Pseudomonadati</taxon>
        <taxon>Pseudomonadota</taxon>
        <taxon>Gammaproteobacteria</taxon>
        <taxon>Lysobacterales</taxon>
        <taxon>Lysobacteraceae</taxon>
        <taxon>Xanthomonas</taxon>
    </lineage>
</organism>
<feature type="transmembrane region" description="Helical" evidence="2">
    <location>
        <begin position="136"/>
        <end position="158"/>
    </location>
</feature>